<name>A0ABN8A604_9BACI</name>
<evidence type="ECO:0008006" key="3">
    <source>
        <dbReference type="Google" id="ProtNLM"/>
    </source>
</evidence>
<evidence type="ECO:0000313" key="2">
    <source>
        <dbReference type="Proteomes" id="UP000789833"/>
    </source>
</evidence>
<dbReference type="EMBL" id="CAKJTJ010000005">
    <property type="protein sequence ID" value="CAG9620474.1"/>
    <property type="molecule type" value="Genomic_DNA"/>
</dbReference>
<evidence type="ECO:0000313" key="1">
    <source>
        <dbReference type="EMBL" id="CAG9620474.1"/>
    </source>
</evidence>
<accession>A0ABN8A604</accession>
<proteinExistence type="predicted"/>
<dbReference type="Proteomes" id="UP000789833">
    <property type="component" value="Unassembled WGS sequence"/>
</dbReference>
<dbReference type="RefSeq" id="WP_230500404.1">
    <property type="nucleotide sequence ID" value="NZ_CAKJTJ010000005.1"/>
</dbReference>
<keyword evidence="2" id="KW-1185">Reference proteome</keyword>
<reference evidence="1 2" key="1">
    <citation type="submission" date="2021-10" db="EMBL/GenBank/DDBJ databases">
        <authorList>
            <person name="Criscuolo A."/>
        </authorList>
    </citation>
    <scope>NUCLEOTIDE SEQUENCE [LARGE SCALE GENOMIC DNA]</scope>
    <source>
        <strain evidence="2">CIP 111883</strain>
    </source>
</reference>
<organism evidence="1 2">
    <name type="scientific">Sutcliffiella rhizosphaerae</name>
    <dbReference type="NCBI Taxonomy" id="2880967"/>
    <lineage>
        <taxon>Bacteria</taxon>
        <taxon>Bacillati</taxon>
        <taxon>Bacillota</taxon>
        <taxon>Bacilli</taxon>
        <taxon>Bacillales</taxon>
        <taxon>Bacillaceae</taxon>
        <taxon>Sutcliffiella</taxon>
    </lineage>
</organism>
<gene>
    <name evidence="1" type="ORF">BACCIP111883_01242</name>
</gene>
<sequence length="153" mass="17823">MTSTILENEQFIFHRTTAINLFNQVWDLMEKTNRNTEEDFQMIHKAHASRFHWGEVGEPVNISRGEWQVSRAYAVLKRPEPSLFHAKRNLEICLTHNIHDFDLAFAYEALARAYSLAGEMEKKETYVTLAKEACDHIEKDTDRNIVLNDLATI</sequence>
<comment type="caution">
    <text evidence="1">The sequence shown here is derived from an EMBL/GenBank/DDBJ whole genome shotgun (WGS) entry which is preliminary data.</text>
</comment>
<protein>
    <recommendedName>
        <fullName evidence="3">Tetratricopeptide repeat protein</fullName>
    </recommendedName>
</protein>